<proteinExistence type="predicted"/>
<sequence length="281" mass="32795">MKNRMTNVEKQIKINPNDKCVCGSGLKFKNCCRDKKHEYRILGENYEDREIIFDYTESSRKYDEISQLLLSQIADGGISVTKGKEILKKLYSMEEEGMKQFTKYAPCSKGCSHCCHIYMDCTAVEAELVREYVVKNFSEEKIMELEKKIEATINEVPSYKDVLNEENKDKVIADYSKKNIPCIFLKEDNSCSIYEVRPFNCRKFFTVSDSAKCKKGEEVIRPAVSINNITQYAVNYLSMSINRYKSLKTYSREDGEDKAIYKSLQYWFKNGFKEIDRDRSL</sequence>
<accession>A0ABT4CPN9</accession>
<dbReference type="Proteomes" id="UP001079657">
    <property type="component" value="Unassembled WGS sequence"/>
</dbReference>
<comment type="caution">
    <text evidence="1">The sequence shown here is derived from an EMBL/GenBank/DDBJ whole genome shotgun (WGS) entry which is preliminary data.</text>
</comment>
<name>A0ABT4CPN9_9CLOT</name>
<dbReference type="Pfam" id="PF02810">
    <property type="entry name" value="SEC-C"/>
    <property type="match status" value="1"/>
</dbReference>
<evidence type="ECO:0000313" key="1">
    <source>
        <dbReference type="EMBL" id="MCY6371016.1"/>
    </source>
</evidence>
<dbReference type="InterPro" id="IPR005358">
    <property type="entry name" value="Puta_zinc/iron-chelating_dom"/>
</dbReference>
<gene>
    <name evidence="1" type="ORF">OXH55_10265</name>
</gene>
<dbReference type="Pfam" id="PF03692">
    <property type="entry name" value="CxxCxxCC"/>
    <property type="match status" value="1"/>
</dbReference>
<evidence type="ECO:0000313" key="2">
    <source>
        <dbReference type="Proteomes" id="UP001079657"/>
    </source>
</evidence>
<reference evidence="1" key="1">
    <citation type="submission" date="2022-12" db="EMBL/GenBank/DDBJ databases">
        <authorList>
            <person name="Wang J."/>
        </authorList>
    </citation>
    <scope>NUCLEOTIDE SEQUENCE</scope>
    <source>
        <strain evidence="1">HY-42-06</strain>
    </source>
</reference>
<keyword evidence="2" id="KW-1185">Reference proteome</keyword>
<protein>
    <submittedName>
        <fullName evidence="1">SEC-C metal-binding domain-containing protein</fullName>
    </submittedName>
</protein>
<dbReference type="EMBL" id="JAPQES010000003">
    <property type="protein sequence ID" value="MCY6371016.1"/>
    <property type="molecule type" value="Genomic_DNA"/>
</dbReference>
<dbReference type="RefSeq" id="WP_268049856.1">
    <property type="nucleotide sequence ID" value="NZ_JAPQES010000003.1"/>
</dbReference>
<dbReference type="InterPro" id="IPR004027">
    <property type="entry name" value="SEC_C_motif"/>
</dbReference>
<dbReference type="Gene3D" id="3.10.450.50">
    <property type="match status" value="1"/>
</dbReference>
<organism evidence="1 2">
    <name type="scientific">Clostridium ganghwense</name>
    <dbReference type="NCBI Taxonomy" id="312089"/>
    <lineage>
        <taxon>Bacteria</taxon>
        <taxon>Bacillati</taxon>
        <taxon>Bacillota</taxon>
        <taxon>Clostridia</taxon>
        <taxon>Eubacteriales</taxon>
        <taxon>Clostridiaceae</taxon>
        <taxon>Clostridium</taxon>
    </lineage>
</organism>
<dbReference type="SUPFAM" id="SSF103642">
    <property type="entry name" value="Sec-C motif"/>
    <property type="match status" value="1"/>
</dbReference>